<dbReference type="Gene3D" id="3.10.180.10">
    <property type="entry name" value="2,3-Dihydroxybiphenyl 1,2-Dioxygenase, domain 1"/>
    <property type="match status" value="1"/>
</dbReference>
<dbReference type="EMBL" id="JAKOEM010000006">
    <property type="protein sequence ID" value="MCG6558433.1"/>
    <property type="molecule type" value="Genomic_DNA"/>
</dbReference>
<evidence type="ECO:0000313" key="2">
    <source>
        <dbReference type="EMBL" id="MCG6558433.1"/>
    </source>
</evidence>
<comment type="caution">
    <text evidence="2">The sequence shown here is derived from an EMBL/GenBank/DDBJ whole genome shotgun (WGS) entry which is preliminary data.</text>
</comment>
<name>A0ABS9NW47_9RHOB</name>
<dbReference type="SUPFAM" id="SSF54593">
    <property type="entry name" value="Glyoxalase/Bleomycin resistance protein/Dihydroxybiphenyl dioxygenase"/>
    <property type="match status" value="1"/>
</dbReference>
<proteinExistence type="predicted"/>
<organism evidence="2 3">
    <name type="scientific">Ruegeria alba</name>
    <dbReference type="NCBI Taxonomy" id="2916756"/>
    <lineage>
        <taxon>Bacteria</taxon>
        <taxon>Pseudomonadati</taxon>
        <taxon>Pseudomonadota</taxon>
        <taxon>Alphaproteobacteria</taxon>
        <taxon>Rhodobacterales</taxon>
        <taxon>Roseobacteraceae</taxon>
        <taxon>Ruegeria</taxon>
    </lineage>
</organism>
<dbReference type="InterPro" id="IPR029068">
    <property type="entry name" value="Glyas_Bleomycin-R_OHBP_Dase"/>
</dbReference>
<keyword evidence="3" id="KW-1185">Reference proteome</keyword>
<feature type="domain" description="VOC" evidence="1">
    <location>
        <begin position="26"/>
        <end position="142"/>
    </location>
</feature>
<dbReference type="InterPro" id="IPR004360">
    <property type="entry name" value="Glyas_Fos-R_dOase_dom"/>
</dbReference>
<dbReference type="PROSITE" id="PS51819">
    <property type="entry name" value="VOC"/>
    <property type="match status" value="1"/>
</dbReference>
<dbReference type="InterPro" id="IPR037523">
    <property type="entry name" value="VOC_core"/>
</dbReference>
<reference evidence="2" key="1">
    <citation type="submission" date="2022-02" db="EMBL/GenBank/DDBJ databases">
        <title>The genome sequence of Ruegeria sp. 1NDH52C.</title>
        <authorList>
            <person name="Du J."/>
        </authorList>
    </citation>
    <scope>NUCLEOTIDE SEQUENCE</scope>
    <source>
        <strain evidence="2">1NDH52C</strain>
    </source>
</reference>
<evidence type="ECO:0000259" key="1">
    <source>
        <dbReference type="PROSITE" id="PS51819"/>
    </source>
</evidence>
<gene>
    <name evidence="2" type="ORF">MB818_09500</name>
</gene>
<protein>
    <submittedName>
        <fullName evidence="2">VOC family protein</fullName>
    </submittedName>
</protein>
<dbReference type="Pfam" id="PF00903">
    <property type="entry name" value="Glyoxalase"/>
    <property type="match status" value="1"/>
</dbReference>
<sequence length="147" mass="16426">MLELASCRFNLFAACDPMNGATMNYSMAGMILFTENYRECVDFYGSILELEVLHQIDRPGETLTTFLLGDTYLMVESGGVASKEPKTLEQSPVKLRFNVQDVRATADLLLKREVDVKVTEHTWGTTAEFVDPDGNRCALRSDKGFGE</sequence>
<dbReference type="Proteomes" id="UP001165279">
    <property type="component" value="Unassembled WGS sequence"/>
</dbReference>
<accession>A0ABS9NW47</accession>
<evidence type="ECO:0000313" key="3">
    <source>
        <dbReference type="Proteomes" id="UP001165279"/>
    </source>
</evidence>